<evidence type="ECO:0000313" key="1">
    <source>
        <dbReference type="EMBL" id="CAB4170362.1"/>
    </source>
</evidence>
<evidence type="ECO:0000313" key="4">
    <source>
        <dbReference type="EMBL" id="CAB4190728.1"/>
    </source>
</evidence>
<dbReference type="EMBL" id="LR797518">
    <property type="protein sequence ID" value="CAB4222558.1"/>
    <property type="molecule type" value="Genomic_DNA"/>
</dbReference>
<dbReference type="EMBL" id="LR797369">
    <property type="protein sequence ID" value="CAB4211107.1"/>
    <property type="molecule type" value="Genomic_DNA"/>
</dbReference>
<evidence type="ECO:0000313" key="7">
    <source>
        <dbReference type="EMBL" id="CAB5227681.1"/>
    </source>
</evidence>
<reference evidence="3" key="1">
    <citation type="submission" date="2020-05" db="EMBL/GenBank/DDBJ databases">
        <authorList>
            <person name="Chiriac C."/>
            <person name="Salcher M."/>
            <person name="Ghai R."/>
            <person name="Kavagutti S V."/>
        </authorList>
    </citation>
    <scope>NUCLEOTIDE SEQUENCE</scope>
</reference>
<sequence>MKLLARMIAFLSFLVMFQYANAAGNSVYVDQIGTGSTVNMIQTGNSNAIGNATSKARVDGNNNTVTVEQIGNSNIAALTITGDGVTVQSVATGNSNDISIACGVGGSCTGSSITNLITGDGNTVVQNTEGVMTSIVTISTNNNTVDIQNDSTAVAGSKSTVTISSGGANTVEIKQTGAAGTNGHDADVMIVGASNTVDIKQGGSFDSKVVSTITGSSNSLTVKSNHQ</sequence>
<dbReference type="EMBL" id="LR797021">
    <property type="protein sequence ID" value="CAB4182075.1"/>
    <property type="molecule type" value="Genomic_DNA"/>
</dbReference>
<proteinExistence type="predicted"/>
<name>A0A6J5QMJ8_9CAUD</name>
<dbReference type="EMBL" id="LR796945">
    <property type="protein sequence ID" value="CAB4176938.1"/>
    <property type="molecule type" value="Genomic_DNA"/>
</dbReference>
<dbReference type="EMBL" id="LR797157">
    <property type="protein sequence ID" value="CAB4190728.1"/>
    <property type="molecule type" value="Genomic_DNA"/>
</dbReference>
<evidence type="ECO:0000313" key="6">
    <source>
        <dbReference type="EMBL" id="CAB4222558.1"/>
    </source>
</evidence>
<evidence type="ECO:0000313" key="3">
    <source>
        <dbReference type="EMBL" id="CAB4182075.1"/>
    </source>
</evidence>
<dbReference type="EMBL" id="LR796860">
    <property type="protein sequence ID" value="CAB4170362.1"/>
    <property type="molecule type" value="Genomic_DNA"/>
</dbReference>
<dbReference type="EMBL" id="LR798378">
    <property type="protein sequence ID" value="CAB5227681.1"/>
    <property type="molecule type" value="Genomic_DNA"/>
</dbReference>
<evidence type="ECO:0000313" key="2">
    <source>
        <dbReference type="EMBL" id="CAB4176938.1"/>
    </source>
</evidence>
<organism evidence="3">
    <name type="scientific">uncultured Caudovirales phage</name>
    <dbReference type="NCBI Taxonomy" id="2100421"/>
    <lineage>
        <taxon>Viruses</taxon>
        <taxon>Duplodnaviria</taxon>
        <taxon>Heunggongvirae</taxon>
        <taxon>Uroviricota</taxon>
        <taxon>Caudoviricetes</taxon>
        <taxon>Peduoviridae</taxon>
        <taxon>Maltschvirus</taxon>
        <taxon>Maltschvirus maltsch</taxon>
    </lineage>
</organism>
<evidence type="ECO:0000313" key="5">
    <source>
        <dbReference type="EMBL" id="CAB4211107.1"/>
    </source>
</evidence>
<accession>A0A6J5QMJ8</accession>
<protein>
    <recommendedName>
        <fullName evidence="8">Curlin associated</fullName>
    </recommendedName>
</protein>
<gene>
    <name evidence="3" type="ORF">UFOVP1065_129</name>
    <name evidence="4" type="ORF">UFOVP1198_98</name>
    <name evidence="5" type="ORF">UFOVP1418_90</name>
    <name evidence="7" type="ORF">UFOVP1524_60</name>
    <name evidence="6" type="ORF">UFOVP1651_60</name>
    <name evidence="1" type="ORF">UFOVP908_38</name>
    <name evidence="2" type="ORF">UFOVP990_98</name>
</gene>
<evidence type="ECO:0008006" key="8">
    <source>
        <dbReference type="Google" id="ProtNLM"/>
    </source>
</evidence>